<reference evidence="1 2" key="1">
    <citation type="submission" date="2019-03" db="EMBL/GenBank/DDBJ databases">
        <title>Whole Genome Sequencing of Shiga-Toxin Escherichia coli Strains from Nebraska.</title>
        <authorList>
            <person name="Abdalhamid B."/>
            <person name="Mccutchen E.L."/>
            <person name="Bouska A.C."/>
            <person name="Hinrichs S.H."/>
            <person name="Iwen P.C."/>
        </authorList>
    </citation>
    <scope>NUCLEOTIDE SEQUENCE [LARGE SCALE GENOMIC DNA]</scope>
    <source>
        <strain evidence="1 2">STEC_170836</strain>
    </source>
</reference>
<evidence type="ECO:0000313" key="1">
    <source>
        <dbReference type="EMBL" id="KAB0123409.1"/>
    </source>
</evidence>
<organism evidence="1 2">
    <name type="scientific">Escherichia coli</name>
    <dbReference type="NCBI Taxonomy" id="562"/>
    <lineage>
        <taxon>Bacteria</taxon>
        <taxon>Pseudomonadati</taxon>
        <taxon>Pseudomonadota</taxon>
        <taxon>Gammaproteobacteria</taxon>
        <taxon>Enterobacterales</taxon>
        <taxon>Enterobacteriaceae</taxon>
        <taxon>Escherichia</taxon>
    </lineage>
</organism>
<comment type="caution">
    <text evidence="1">The sequence shown here is derived from an EMBL/GenBank/DDBJ whole genome shotgun (WGS) entry which is preliminary data.</text>
</comment>
<dbReference type="AlphaFoldDB" id="A0A5N3CYR3"/>
<dbReference type="Proteomes" id="UP000327073">
    <property type="component" value="Unassembled WGS sequence"/>
</dbReference>
<gene>
    <name evidence="1" type="ORF">F7F11_16785</name>
</gene>
<name>A0A5N3CYR3_ECOLX</name>
<dbReference type="EMBL" id="VZEL01000017">
    <property type="protein sequence ID" value="KAB0123409.1"/>
    <property type="molecule type" value="Genomic_DNA"/>
</dbReference>
<sequence length="71" mass="7695">MHGLTLQTGQSAVLNALSCCALRFVELTAGEQAAPDWTYFSVMLLQESHIVMVGADLRHRVVASPAKRALL</sequence>
<protein>
    <submittedName>
        <fullName evidence="1">Uncharacterized protein</fullName>
    </submittedName>
</protein>
<evidence type="ECO:0000313" key="2">
    <source>
        <dbReference type="Proteomes" id="UP000327073"/>
    </source>
</evidence>
<accession>A0A5N3CYR3</accession>
<proteinExistence type="predicted"/>